<evidence type="ECO:0000259" key="1">
    <source>
        <dbReference type="PROSITE" id="PS50987"/>
    </source>
</evidence>
<dbReference type="KEGG" id="mequ:KFV11_01370"/>
<reference evidence="2" key="1">
    <citation type="submission" date="2021-04" db="EMBL/GenBank/DDBJ databases">
        <title>Complete Genome Sequences of Macrococcus spp. from dog and cattle.</title>
        <authorList>
            <person name="Schwendener S."/>
            <person name="Perreten V."/>
        </authorList>
    </citation>
    <scope>NUCLEOTIDE SEQUENCE</scope>
    <source>
        <strain evidence="2">Epi0143-OL</strain>
    </source>
</reference>
<dbReference type="InterPro" id="IPR001845">
    <property type="entry name" value="HTH_ArsR_DNA-bd_dom"/>
</dbReference>
<evidence type="ECO:0000313" key="2">
    <source>
        <dbReference type="EMBL" id="UTH14051.1"/>
    </source>
</evidence>
<dbReference type="PROSITE" id="PS50987">
    <property type="entry name" value="HTH_ARSR_2"/>
    <property type="match status" value="1"/>
</dbReference>
<organism evidence="2 3">
    <name type="scientific">Macrococcus equipercicus</name>
    <dbReference type="NCBI Taxonomy" id="69967"/>
    <lineage>
        <taxon>Bacteria</taxon>
        <taxon>Bacillati</taxon>
        <taxon>Bacillota</taxon>
        <taxon>Bacilli</taxon>
        <taxon>Bacillales</taxon>
        <taxon>Staphylococcaceae</taxon>
        <taxon>Macrococcus</taxon>
    </lineage>
</organism>
<name>A0A9Q9F264_9STAP</name>
<dbReference type="AlphaFoldDB" id="A0A9Q9F264"/>
<dbReference type="SUPFAM" id="SSF46785">
    <property type="entry name" value="Winged helix' DNA-binding domain"/>
    <property type="match status" value="1"/>
</dbReference>
<sequence length="330" mass="39541">MRLIIDENYEVQEKFVYEERPLQQGVLFLGAITYKELIDKFDFQEVYKNTINNLSKNEGEIFNEISEMNTWKMLQSLSNHYYLDGDICISFENYISKLSAERFLLNIFPFSPRISEKEILESFNDMEIRDKITEIFKRHVYYKSIIELIYCKTVNELKKLLINHYKFSLKLHDTRNNEYKKKIIDRKQLIDQELLELIEKYEKTNKEIVLISQNAYQPYILIAEDKDRIYLYIMPLDSRLNIPNEKMVEGLKSISDTIKLQIIKYIKNGENTLNRLNQILPNSKSTIHHHIHQMKSTNLITQRDNNYFVNDEEIDKLFKSVHSFLGTKYD</sequence>
<proteinExistence type="predicted"/>
<dbReference type="EMBL" id="CP073809">
    <property type="protein sequence ID" value="UTH14051.1"/>
    <property type="molecule type" value="Genomic_DNA"/>
</dbReference>
<gene>
    <name evidence="2" type="ORF">KFV11_01370</name>
</gene>
<protein>
    <recommendedName>
        <fullName evidence="1">HTH arsR-type domain-containing protein</fullName>
    </recommendedName>
</protein>
<dbReference type="SMART" id="SM00418">
    <property type="entry name" value="HTH_ARSR"/>
    <property type="match status" value="1"/>
</dbReference>
<dbReference type="RefSeq" id="WP_254250120.1">
    <property type="nucleotide sequence ID" value="NZ_CP073809.1"/>
</dbReference>
<accession>A0A9Q9F264</accession>
<dbReference type="InterPro" id="IPR036388">
    <property type="entry name" value="WH-like_DNA-bd_sf"/>
</dbReference>
<feature type="domain" description="HTH arsR-type" evidence="1">
    <location>
        <begin position="236"/>
        <end position="330"/>
    </location>
</feature>
<evidence type="ECO:0000313" key="3">
    <source>
        <dbReference type="Proteomes" id="UP001057381"/>
    </source>
</evidence>
<dbReference type="GO" id="GO:0003700">
    <property type="term" value="F:DNA-binding transcription factor activity"/>
    <property type="evidence" value="ECO:0007669"/>
    <property type="project" value="InterPro"/>
</dbReference>
<dbReference type="Proteomes" id="UP001057381">
    <property type="component" value="Chromosome"/>
</dbReference>
<dbReference type="InterPro" id="IPR036390">
    <property type="entry name" value="WH_DNA-bd_sf"/>
</dbReference>
<dbReference type="Gene3D" id="1.10.10.10">
    <property type="entry name" value="Winged helix-like DNA-binding domain superfamily/Winged helix DNA-binding domain"/>
    <property type="match status" value="1"/>
</dbReference>